<comment type="caution">
    <text evidence="1">The sequence shown here is derived from an EMBL/GenBank/DDBJ whole genome shotgun (WGS) entry which is preliminary data.</text>
</comment>
<organism evidence="1 2">
    <name type="scientific">Rhododendron simsii</name>
    <name type="common">Sims's rhododendron</name>
    <dbReference type="NCBI Taxonomy" id="118357"/>
    <lineage>
        <taxon>Eukaryota</taxon>
        <taxon>Viridiplantae</taxon>
        <taxon>Streptophyta</taxon>
        <taxon>Embryophyta</taxon>
        <taxon>Tracheophyta</taxon>
        <taxon>Spermatophyta</taxon>
        <taxon>Magnoliopsida</taxon>
        <taxon>eudicotyledons</taxon>
        <taxon>Gunneridae</taxon>
        <taxon>Pentapetalae</taxon>
        <taxon>asterids</taxon>
        <taxon>Ericales</taxon>
        <taxon>Ericaceae</taxon>
        <taxon>Ericoideae</taxon>
        <taxon>Rhodoreae</taxon>
        <taxon>Rhododendron</taxon>
    </lineage>
</organism>
<evidence type="ECO:0000313" key="2">
    <source>
        <dbReference type="Proteomes" id="UP000626092"/>
    </source>
</evidence>
<sequence length="71" mass="8256">MRLLISNAEFWRCVQDDLEADNGIGMQMKLVQALHAQIMFRNCDGNVHYWLRIRGRRNPSDESFLAMVSVS</sequence>
<dbReference type="EMBL" id="WJXA01000007">
    <property type="protein sequence ID" value="KAF7138183.1"/>
    <property type="molecule type" value="Genomic_DNA"/>
</dbReference>
<protein>
    <submittedName>
        <fullName evidence="1">Uncharacterized protein</fullName>
    </submittedName>
</protein>
<dbReference type="Proteomes" id="UP000626092">
    <property type="component" value="Unassembled WGS sequence"/>
</dbReference>
<gene>
    <name evidence="1" type="ORF">RHSIM_Rhsim07G0194800</name>
</gene>
<reference evidence="1" key="1">
    <citation type="submission" date="2019-11" db="EMBL/GenBank/DDBJ databases">
        <authorList>
            <person name="Liu Y."/>
            <person name="Hou J."/>
            <person name="Li T.-Q."/>
            <person name="Guan C.-H."/>
            <person name="Wu X."/>
            <person name="Wu H.-Z."/>
            <person name="Ling F."/>
            <person name="Zhang R."/>
            <person name="Shi X.-G."/>
            <person name="Ren J.-P."/>
            <person name="Chen E.-F."/>
            <person name="Sun J.-M."/>
        </authorList>
    </citation>
    <scope>NUCLEOTIDE SEQUENCE</scope>
    <source>
        <strain evidence="1">Adult_tree_wgs_1</strain>
        <tissue evidence="1">Leaves</tissue>
    </source>
</reference>
<proteinExistence type="predicted"/>
<dbReference type="OrthoDB" id="10345110at2759"/>
<accession>A0A834LIC1</accession>
<dbReference type="AlphaFoldDB" id="A0A834LIC1"/>
<keyword evidence="2" id="KW-1185">Reference proteome</keyword>
<name>A0A834LIC1_RHOSS</name>
<evidence type="ECO:0000313" key="1">
    <source>
        <dbReference type="EMBL" id="KAF7138183.1"/>
    </source>
</evidence>